<keyword evidence="5" id="KW-1185">Reference proteome</keyword>
<dbReference type="PANTHER" id="PTHR43384:SF4">
    <property type="entry name" value="CELLULOSE BIOSYNTHESIS PROTEIN BCSQ-RELATED"/>
    <property type="match status" value="1"/>
</dbReference>
<dbReference type="OrthoDB" id="9773088at2"/>
<keyword evidence="4" id="KW-0966">Cell projection</keyword>
<gene>
    <name evidence="4" type="ORF">SAMN05660653_02261</name>
</gene>
<dbReference type="InterPro" id="IPR050625">
    <property type="entry name" value="ParA/MinD_ATPase"/>
</dbReference>
<accession>A0A1G6DNM9</accession>
<evidence type="ECO:0000256" key="2">
    <source>
        <dbReference type="ARBA" id="ARBA00022840"/>
    </source>
</evidence>
<dbReference type="GO" id="GO:0051782">
    <property type="term" value="P:negative regulation of cell division"/>
    <property type="evidence" value="ECO:0007669"/>
    <property type="project" value="TreeGrafter"/>
</dbReference>
<name>A0A1G6DNM9_9BACT</name>
<dbReference type="Pfam" id="PF01656">
    <property type="entry name" value="CbiA"/>
    <property type="match status" value="1"/>
</dbReference>
<evidence type="ECO:0000313" key="4">
    <source>
        <dbReference type="EMBL" id="SDB46740.1"/>
    </source>
</evidence>
<reference evidence="4 5" key="1">
    <citation type="submission" date="2016-10" db="EMBL/GenBank/DDBJ databases">
        <authorList>
            <person name="de Groot N.N."/>
        </authorList>
    </citation>
    <scope>NUCLEOTIDE SEQUENCE [LARGE SCALE GENOMIC DNA]</scope>
    <source>
        <strain evidence="4 5">ASO4-2</strain>
    </source>
</reference>
<organism evidence="4 5">
    <name type="scientific">Desulfonatronum thiosulfatophilum</name>
    <dbReference type="NCBI Taxonomy" id="617002"/>
    <lineage>
        <taxon>Bacteria</taxon>
        <taxon>Pseudomonadati</taxon>
        <taxon>Thermodesulfobacteriota</taxon>
        <taxon>Desulfovibrionia</taxon>
        <taxon>Desulfovibrionales</taxon>
        <taxon>Desulfonatronaceae</taxon>
        <taxon>Desulfonatronum</taxon>
    </lineage>
</organism>
<evidence type="ECO:0000259" key="3">
    <source>
        <dbReference type="Pfam" id="PF01656"/>
    </source>
</evidence>
<dbReference type="STRING" id="617002.SAMN05660653_02261"/>
<dbReference type="EMBL" id="FMXO01000013">
    <property type="protein sequence ID" value="SDB46740.1"/>
    <property type="molecule type" value="Genomic_DNA"/>
</dbReference>
<feature type="domain" description="CobQ/CobB/MinD/ParA nucleotide binding" evidence="3">
    <location>
        <begin position="9"/>
        <end position="223"/>
    </location>
</feature>
<dbReference type="GO" id="GO:0009898">
    <property type="term" value="C:cytoplasmic side of plasma membrane"/>
    <property type="evidence" value="ECO:0007669"/>
    <property type="project" value="TreeGrafter"/>
</dbReference>
<evidence type="ECO:0000256" key="1">
    <source>
        <dbReference type="ARBA" id="ARBA00022741"/>
    </source>
</evidence>
<proteinExistence type="predicted"/>
<keyword evidence="2" id="KW-0067">ATP-binding</keyword>
<keyword evidence="1" id="KW-0547">Nucleotide-binding</keyword>
<dbReference type="GO" id="GO:0016887">
    <property type="term" value="F:ATP hydrolysis activity"/>
    <property type="evidence" value="ECO:0007669"/>
    <property type="project" value="TreeGrafter"/>
</dbReference>
<dbReference type="Proteomes" id="UP000198771">
    <property type="component" value="Unassembled WGS sequence"/>
</dbReference>
<dbReference type="RefSeq" id="WP_092121602.1">
    <property type="nucleotide sequence ID" value="NZ_FMXO01000013.1"/>
</dbReference>
<dbReference type="AlphaFoldDB" id="A0A1G6DNM9"/>
<dbReference type="SUPFAM" id="SSF52540">
    <property type="entry name" value="P-loop containing nucleoside triphosphate hydrolases"/>
    <property type="match status" value="1"/>
</dbReference>
<sequence length="469" mass="50843">MSTPRTRVVAIASGKGGAGKTSLAASLAWILAENGKKVCLVDVDLGLSNVDVLLGLTPRYTLSDLLVNDLNAQDVLTPVRPGLDVISGGSGIAALTDLSRDQRRAFIEKIKTLNGYDFLLLDNSAGIHRQVISFCLAAREHIIVINPEPSSVTDAYALIKVLNQNGLRRPPYILLNRVLPHFNHQLLLERFAAVCKKHLKLRLLTLGVVPDDPVFRAAAAHQKLPVNMSGTSPGASALKRVASLLSGRTDLNVLQGEASDFWSESLVHLLQGTTGVGTEEEQGASGTLPPAIASGKRQSPVETIKSLEFGIRHLEQLEPKDLSFISGLSDDLALKGKRLAQLACRFRENIKGDKCNVGVLCPDDSLRRLLKDVLLDRGYRPMVVNGSPETSTNLDVLICSISRPDELSLKTLQALDRVPCVWLSQYTTQIPYWAGGLMMVDVVEQPFSLKKVYAALEKAVAVSKKLPDS</sequence>
<dbReference type="PANTHER" id="PTHR43384">
    <property type="entry name" value="SEPTUM SITE-DETERMINING PROTEIN MIND HOMOLOG, CHLOROPLASTIC-RELATED"/>
    <property type="match status" value="1"/>
</dbReference>
<protein>
    <submittedName>
        <fullName evidence="4">MinD-like ATPase involved in chromosome partitioning or flagellar assembly</fullName>
    </submittedName>
</protein>
<dbReference type="InterPro" id="IPR002586">
    <property type="entry name" value="CobQ/CobB/MinD/ParA_Nub-bd_dom"/>
</dbReference>
<dbReference type="GO" id="GO:0005524">
    <property type="term" value="F:ATP binding"/>
    <property type="evidence" value="ECO:0007669"/>
    <property type="project" value="UniProtKB-KW"/>
</dbReference>
<dbReference type="Gene3D" id="3.40.50.300">
    <property type="entry name" value="P-loop containing nucleotide triphosphate hydrolases"/>
    <property type="match status" value="1"/>
</dbReference>
<dbReference type="InterPro" id="IPR027417">
    <property type="entry name" value="P-loop_NTPase"/>
</dbReference>
<dbReference type="GO" id="GO:0005829">
    <property type="term" value="C:cytosol"/>
    <property type="evidence" value="ECO:0007669"/>
    <property type="project" value="TreeGrafter"/>
</dbReference>
<keyword evidence="4" id="KW-0282">Flagellum</keyword>
<evidence type="ECO:0000313" key="5">
    <source>
        <dbReference type="Proteomes" id="UP000198771"/>
    </source>
</evidence>
<keyword evidence="4" id="KW-0969">Cilium</keyword>